<dbReference type="Gene3D" id="1.10.20.10">
    <property type="entry name" value="Histone, subunit A"/>
    <property type="match status" value="1"/>
</dbReference>
<dbReference type="Pfam" id="PF00808">
    <property type="entry name" value="CBFD_NFYB_HMF"/>
    <property type="match status" value="1"/>
</dbReference>
<feature type="domain" description="Transcription factor CBF/NF-Y/archaeal histone" evidence="4">
    <location>
        <begin position="30"/>
        <end position="91"/>
    </location>
</feature>
<sequence length="109" mass="11695">MAGTEGEAVVGEELQGVEGDGEEGGRAGLRLPLARVKRIMKADPALQLASQDAVFVIAKATELFVESLVEEAYQYTRKAGRKTVSRRDVDNSVEAIDALAFLDGALDWS</sequence>
<dbReference type="SUPFAM" id="SSF47113">
    <property type="entry name" value="Histone-fold"/>
    <property type="match status" value="1"/>
</dbReference>
<dbReference type="PANTHER" id="PTHR10252">
    <property type="entry name" value="HISTONE-LIKE TRANSCRIPTION FACTOR CCAAT-RELATED"/>
    <property type="match status" value="1"/>
</dbReference>
<dbReference type="GO" id="GO:0006261">
    <property type="term" value="P:DNA-templated DNA replication"/>
    <property type="evidence" value="ECO:0007669"/>
    <property type="project" value="TreeGrafter"/>
</dbReference>
<dbReference type="PANTHER" id="PTHR10252:SF79">
    <property type="entry name" value="DNA POLYMERASE EPSILON SUBUNIT 4"/>
    <property type="match status" value="1"/>
</dbReference>
<comment type="subcellular location">
    <subcellularLocation>
        <location evidence="1">Nucleus</location>
    </subcellularLocation>
</comment>
<dbReference type="AlphaFoldDB" id="A0AAW0SXG5"/>
<feature type="compositionally biased region" description="Low complexity" evidence="3">
    <location>
        <begin position="1"/>
        <end position="13"/>
    </location>
</feature>
<evidence type="ECO:0000259" key="4">
    <source>
        <dbReference type="Pfam" id="PF00808"/>
    </source>
</evidence>
<organism evidence="5 6">
    <name type="scientific">Scylla paramamosain</name>
    <name type="common">Mud crab</name>
    <dbReference type="NCBI Taxonomy" id="85552"/>
    <lineage>
        <taxon>Eukaryota</taxon>
        <taxon>Metazoa</taxon>
        <taxon>Ecdysozoa</taxon>
        <taxon>Arthropoda</taxon>
        <taxon>Crustacea</taxon>
        <taxon>Multicrustacea</taxon>
        <taxon>Malacostraca</taxon>
        <taxon>Eumalacostraca</taxon>
        <taxon>Eucarida</taxon>
        <taxon>Decapoda</taxon>
        <taxon>Pleocyemata</taxon>
        <taxon>Brachyura</taxon>
        <taxon>Eubrachyura</taxon>
        <taxon>Portunoidea</taxon>
        <taxon>Portunidae</taxon>
        <taxon>Portuninae</taxon>
        <taxon>Scylla</taxon>
    </lineage>
</organism>
<evidence type="ECO:0000256" key="2">
    <source>
        <dbReference type="ARBA" id="ARBA00023242"/>
    </source>
</evidence>
<accession>A0AAW0SXG5</accession>
<comment type="caution">
    <text evidence="5">The sequence shown here is derived from an EMBL/GenBank/DDBJ whole genome shotgun (WGS) entry which is preliminary data.</text>
</comment>
<dbReference type="InterPro" id="IPR009072">
    <property type="entry name" value="Histone-fold"/>
</dbReference>
<feature type="region of interest" description="Disordered" evidence="3">
    <location>
        <begin position="1"/>
        <end position="26"/>
    </location>
</feature>
<dbReference type="InterPro" id="IPR050568">
    <property type="entry name" value="Transcr_DNA_Rep_Reg"/>
</dbReference>
<dbReference type="EMBL" id="JARAKH010000042">
    <property type="protein sequence ID" value="KAK8380053.1"/>
    <property type="molecule type" value="Genomic_DNA"/>
</dbReference>
<evidence type="ECO:0000313" key="5">
    <source>
        <dbReference type="EMBL" id="KAK8380053.1"/>
    </source>
</evidence>
<keyword evidence="2" id="KW-0539">Nucleus</keyword>
<evidence type="ECO:0000313" key="6">
    <source>
        <dbReference type="Proteomes" id="UP001487740"/>
    </source>
</evidence>
<evidence type="ECO:0000256" key="1">
    <source>
        <dbReference type="ARBA" id="ARBA00004123"/>
    </source>
</evidence>
<protein>
    <recommendedName>
        <fullName evidence="4">Transcription factor CBF/NF-Y/archaeal histone domain-containing protein</fullName>
    </recommendedName>
</protein>
<dbReference type="GO" id="GO:0046982">
    <property type="term" value="F:protein heterodimerization activity"/>
    <property type="evidence" value="ECO:0007669"/>
    <property type="project" value="InterPro"/>
</dbReference>
<dbReference type="Proteomes" id="UP001487740">
    <property type="component" value="Unassembled WGS sequence"/>
</dbReference>
<dbReference type="InterPro" id="IPR003958">
    <property type="entry name" value="CBFA_NFYB_domain"/>
</dbReference>
<name>A0AAW0SXG5_SCYPA</name>
<keyword evidence="6" id="KW-1185">Reference proteome</keyword>
<reference evidence="5 6" key="1">
    <citation type="submission" date="2023-03" db="EMBL/GenBank/DDBJ databases">
        <title>High-quality genome of Scylla paramamosain provides insights in environmental adaptation.</title>
        <authorList>
            <person name="Zhang L."/>
        </authorList>
    </citation>
    <scope>NUCLEOTIDE SEQUENCE [LARGE SCALE GENOMIC DNA]</scope>
    <source>
        <strain evidence="5">LZ_2023a</strain>
        <tissue evidence="5">Muscle</tissue>
    </source>
</reference>
<evidence type="ECO:0000256" key="3">
    <source>
        <dbReference type="SAM" id="MobiDB-lite"/>
    </source>
</evidence>
<proteinExistence type="predicted"/>
<gene>
    <name evidence="5" type="ORF">O3P69_016596</name>
</gene>
<dbReference type="CDD" id="cd22929">
    <property type="entry name" value="HFD_POLE4-like"/>
    <property type="match status" value="1"/>
</dbReference>
<dbReference type="GO" id="GO:0008622">
    <property type="term" value="C:epsilon DNA polymerase complex"/>
    <property type="evidence" value="ECO:0007669"/>
    <property type="project" value="TreeGrafter"/>
</dbReference>